<dbReference type="Gene3D" id="3.30.70.270">
    <property type="match status" value="1"/>
</dbReference>
<evidence type="ECO:0000313" key="3">
    <source>
        <dbReference type="EMBL" id="TYK27310.1"/>
    </source>
</evidence>
<dbReference type="OrthoDB" id="415724at2759"/>
<evidence type="ECO:0000313" key="4">
    <source>
        <dbReference type="Proteomes" id="UP000321393"/>
    </source>
</evidence>
<dbReference type="Proteomes" id="UP000321393">
    <property type="component" value="Unassembled WGS sequence"/>
</dbReference>
<dbReference type="Gene3D" id="3.10.10.10">
    <property type="entry name" value="HIV Type 1 Reverse Transcriptase, subunit A, domain 1"/>
    <property type="match status" value="1"/>
</dbReference>
<proteinExistence type="predicted"/>
<dbReference type="InterPro" id="IPR053134">
    <property type="entry name" value="RNA-dir_DNA_polymerase"/>
</dbReference>
<dbReference type="Proteomes" id="UP000321947">
    <property type="component" value="Unassembled WGS sequence"/>
</dbReference>
<dbReference type="InterPro" id="IPR043502">
    <property type="entry name" value="DNA/RNA_pol_sf"/>
</dbReference>
<dbReference type="EMBL" id="SSTD01002854">
    <property type="protein sequence ID" value="TYK27310.1"/>
    <property type="molecule type" value="Genomic_DNA"/>
</dbReference>
<dbReference type="EMBL" id="SSTE01018846">
    <property type="protein sequence ID" value="KAA0037787.1"/>
    <property type="molecule type" value="Genomic_DNA"/>
</dbReference>
<dbReference type="Pfam" id="PF17919">
    <property type="entry name" value="RT_RNaseH_2"/>
    <property type="match status" value="1"/>
</dbReference>
<organism evidence="3 5">
    <name type="scientific">Cucumis melo var. makuwa</name>
    <name type="common">Oriental melon</name>
    <dbReference type="NCBI Taxonomy" id="1194695"/>
    <lineage>
        <taxon>Eukaryota</taxon>
        <taxon>Viridiplantae</taxon>
        <taxon>Streptophyta</taxon>
        <taxon>Embryophyta</taxon>
        <taxon>Tracheophyta</taxon>
        <taxon>Spermatophyta</taxon>
        <taxon>Magnoliopsida</taxon>
        <taxon>eudicotyledons</taxon>
        <taxon>Gunneridae</taxon>
        <taxon>Pentapetalae</taxon>
        <taxon>rosids</taxon>
        <taxon>fabids</taxon>
        <taxon>Cucurbitales</taxon>
        <taxon>Cucurbitaceae</taxon>
        <taxon>Benincaseae</taxon>
        <taxon>Cucumis</taxon>
    </lineage>
</organism>
<evidence type="ECO:0000313" key="5">
    <source>
        <dbReference type="Proteomes" id="UP000321947"/>
    </source>
</evidence>
<comment type="caution">
    <text evidence="3">The sequence shown here is derived from an EMBL/GenBank/DDBJ whole genome shotgun (WGS) entry which is preliminary data.</text>
</comment>
<sequence length="381" mass="42648">MQSQPLQNLGATVNLWFFCSSTGFSSKPGGFLVFSDALSILEVHKLNQKLYLVEIELPVLDTLPTSAESSGSNSRSAGIVRGDDVCWLQVVFRAKTTGGPGGASVVDTREADVSLLSKLVVRDYRDVFPKDLSGLPPYREIHFAIELESGIVPIPYRMAPAELKELNVQLLELLDKGIIRSSVLPWGAPGATVLFKIDLRSGYHHLRIKNSDIPKTTFRLRYGYFEFIVMSFGLTNVPTVFMDLMNRAEHEEHFRMILETLRTNKLYAEFSKSKIEAVTSWPRYSTVIELTRKGAPFVWNKTCEDSFQNLKQRLVTAPILTVLDGLGSFVIYNEASKKGLSCVMIQPGKVVAYVSRQLKSHEHNYPTHDLELAAVAFTLKI</sequence>
<feature type="domain" description="Reverse transcriptase/retrotransposon-derived protein RNase H-like" evidence="1">
    <location>
        <begin position="299"/>
        <end position="380"/>
    </location>
</feature>
<reference evidence="4 5" key="1">
    <citation type="submission" date="2019-08" db="EMBL/GenBank/DDBJ databases">
        <title>Draft genome sequences of two oriental melons (Cucumis melo L. var makuwa).</title>
        <authorList>
            <person name="Kwon S.-Y."/>
        </authorList>
    </citation>
    <scope>NUCLEOTIDE SEQUENCE [LARGE SCALE GENOMIC DNA]</scope>
    <source>
        <strain evidence="5">cv. Chang Bougi</strain>
        <strain evidence="4">cv. SW 3</strain>
        <tissue evidence="3">Leaf</tissue>
    </source>
</reference>
<dbReference type="InterPro" id="IPR041577">
    <property type="entry name" value="RT_RNaseH_2"/>
</dbReference>
<evidence type="ECO:0000259" key="1">
    <source>
        <dbReference type="Pfam" id="PF17919"/>
    </source>
</evidence>
<name>A0A5D3DVK1_CUCMM</name>
<gene>
    <name evidence="3" type="ORF">E5676_scaffold1784G00240</name>
    <name evidence="2" type="ORF">E6C27_scaffold471G00230</name>
</gene>
<dbReference type="PANTHER" id="PTHR24559">
    <property type="entry name" value="TRANSPOSON TY3-I GAG-POL POLYPROTEIN"/>
    <property type="match status" value="1"/>
</dbReference>
<dbReference type="AlphaFoldDB" id="A0A5D3DVK1"/>
<dbReference type="InterPro" id="IPR043128">
    <property type="entry name" value="Rev_trsase/Diguanyl_cyclase"/>
</dbReference>
<accession>A0A5D3DVK1</accession>
<dbReference type="SUPFAM" id="SSF56672">
    <property type="entry name" value="DNA/RNA polymerases"/>
    <property type="match status" value="1"/>
</dbReference>
<protein>
    <submittedName>
        <fullName evidence="3">Ty3-gypsy retrotransposon protein</fullName>
    </submittedName>
</protein>
<dbReference type="PANTHER" id="PTHR24559:SF444">
    <property type="entry name" value="REVERSE TRANSCRIPTASE DOMAIN-CONTAINING PROTEIN"/>
    <property type="match status" value="1"/>
</dbReference>
<evidence type="ECO:0000313" key="2">
    <source>
        <dbReference type="EMBL" id="KAA0037787.1"/>
    </source>
</evidence>